<dbReference type="Gene3D" id="1.20.1270.90">
    <property type="entry name" value="AF1782-like"/>
    <property type="match status" value="1"/>
</dbReference>
<dbReference type="PANTHER" id="PTHR43308:SF5">
    <property type="entry name" value="S-LAYER PROTEIN _ PEPTIDOGLYCAN ENDO-BETA-N-ACETYLGLUCOSAMINIDASE"/>
    <property type="match status" value="1"/>
</dbReference>
<dbReference type="Gene3D" id="2.60.40.1080">
    <property type="match status" value="1"/>
</dbReference>
<dbReference type="Pfam" id="PF13620">
    <property type="entry name" value="CarboxypepD_reg"/>
    <property type="match status" value="1"/>
</dbReference>
<organism evidence="5 6">
    <name type="scientific">Paenibacillus mangrovi</name>
    <dbReference type="NCBI Taxonomy" id="2931978"/>
    <lineage>
        <taxon>Bacteria</taxon>
        <taxon>Bacillati</taxon>
        <taxon>Bacillota</taxon>
        <taxon>Bacilli</taxon>
        <taxon>Bacillales</taxon>
        <taxon>Paenibacillaceae</taxon>
        <taxon>Paenibacillus</taxon>
    </lineage>
</organism>
<dbReference type="InterPro" id="IPR051465">
    <property type="entry name" value="Cell_Envelope_Struct_Comp"/>
</dbReference>
<dbReference type="Gene3D" id="2.60.40.1120">
    <property type="entry name" value="Carboxypeptidase-like, regulatory domain"/>
    <property type="match status" value="1"/>
</dbReference>
<dbReference type="Proteomes" id="UP001139347">
    <property type="component" value="Unassembled WGS sequence"/>
</dbReference>
<keyword evidence="6" id="KW-1185">Reference proteome</keyword>
<feature type="domain" description="SLH" evidence="4">
    <location>
        <begin position="1170"/>
        <end position="1229"/>
    </location>
</feature>
<dbReference type="InterPro" id="IPR008969">
    <property type="entry name" value="CarboxyPept-like_regulatory"/>
</dbReference>
<dbReference type="RefSeq" id="WP_244729111.1">
    <property type="nucleotide sequence ID" value="NZ_JALIRP010000011.1"/>
</dbReference>
<accession>A0A9X2B8G5</accession>
<keyword evidence="1" id="KW-0175">Coiled coil</keyword>
<dbReference type="InterPro" id="IPR001119">
    <property type="entry name" value="SLH_dom"/>
</dbReference>
<evidence type="ECO:0000313" key="6">
    <source>
        <dbReference type="Proteomes" id="UP001139347"/>
    </source>
</evidence>
<gene>
    <name evidence="5" type="ORF">MUG84_22365</name>
</gene>
<dbReference type="InterPro" id="IPR032329">
    <property type="entry name" value="DUF4855"/>
</dbReference>
<dbReference type="InterPro" id="IPR008964">
    <property type="entry name" value="Invasin/intimin_cell_adhesion"/>
</dbReference>
<evidence type="ECO:0000259" key="4">
    <source>
        <dbReference type="PROSITE" id="PS51272"/>
    </source>
</evidence>
<feature type="signal peptide" evidence="3">
    <location>
        <begin position="1"/>
        <end position="28"/>
    </location>
</feature>
<feature type="region of interest" description="Disordered" evidence="2">
    <location>
        <begin position="891"/>
        <end position="920"/>
    </location>
</feature>
<evidence type="ECO:0000313" key="5">
    <source>
        <dbReference type="EMBL" id="MCJ8014448.1"/>
    </source>
</evidence>
<dbReference type="SUPFAM" id="SSF49464">
    <property type="entry name" value="Carboxypeptidase regulatory domain-like"/>
    <property type="match status" value="1"/>
</dbReference>
<dbReference type="SUPFAM" id="SSF49373">
    <property type="entry name" value="Invasin/intimin cell-adhesion fragments"/>
    <property type="match status" value="1"/>
</dbReference>
<feature type="coiled-coil region" evidence="1">
    <location>
        <begin position="832"/>
        <end position="859"/>
    </location>
</feature>
<feature type="chain" id="PRO_5040886882" evidence="3">
    <location>
        <begin position="29"/>
        <end position="1290"/>
    </location>
</feature>
<dbReference type="Pfam" id="PF00395">
    <property type="entry name" value="SLH"/>
    <property type="match status" value="3"/>
</dbReference>
<evidence type="ECO:0000256" key="2">
    <source>
        <dbReference type="SAM" id="MobiDB-lite"/>
    </source>
</evidence>
<dbReference type="Pfam" id="PF16147">
    <property type="entry name" value="DUF4855"/>
    <property type="match status" value="1"/>
</dbReference>
<dbReference type="PROSITE" id="PS51272">
    <property type="entry name" value="SLH"/>
    <property type="match status" value="3"/>
</dbReference>
<dbReference type="PANTHER" id="PTHR43308">
    <property type="entry name" value="OUTER MEMBRANE PROTEIN ALPHA-RELATED"/>
    <property type="match status" value="1"/>
</dbReference>
<dbReference type="EMBL" id="JALIRP010000011">
    <property type="protein sequence ID" value="MCJ8014448.1"/>
    <property type="molecule type" value="Genomic_DNA"/>
</dbReference>
<reference evidence="5" key="1">
    <citation type="submission" date="2022-04" db="EMBL/GenBank/DDBJ databases">
        <title>Paenibacillus mangrovi sp. nov., a novel endophytic bacterium isolated from bark of Kandelia candel.</title>
        <authorList>
            <person name="Tuo L."/>
        </authorList>
    </citation>
    <scope>NUCLEOTIDE SEQUENCE</scope>
    <source>
        <strain evidence="5">KQZ6P-2</strain>
    </source>
</reference>
<protein>
    <submittedName>
        <fullName evidence="5">DUF4855 domain-containing protein</fullName>
    </submittedName>
</protein>
<comment type="caution">
    <text evidence="5">The sequence shown here is derived from an EMBL/GenBank/DDBJ whole genome shotgun (WGS) entry which is preliminary data.</text>
</comment>
<proteinExistence type="predicted"/>
<feature type="domain" description="SLH" evidence="4">
    <location>
        <begin position="1106"/>
        <end position="1169"/>
    </location>
</feature>
<evidence type="ECO:0000256" key="1">
    <source>
        <dbReference type="SAM" id="Coils"/>
    </source>
</evidence>
<evidence type="ECO:0000256" key="3">
    <source>
        <dbReference type="SAM" id="SignalP"/>
    </source>
</evidence>
<feature type="domain" description="SLH" evidence="4">
    <location>
        <begin position="1232"/>
        <end position="1290"/>
    </location>
</feature>
<sequence length="1290" mass="142236">MRFRSKNICTLLLAIVLTVSLAVPTTLAAYFPKDDPKSNHASNIALIYTGYYNPDNYDGKHIGDYSKEQFLPYVGYLNKQGKAEDYFFDTFLMLTTQSPYKGSLGRYYDWVPNSKPGTLVDWKWAMDRMFEKGLQLDGLEAAVEQVGSDLKDSAKKVNVYLTLPFPDPQSKDFGDFNGDGKAKNLESLETRKELIAWYIDTMTERFNNQQYKHLNLSGFYWLQEDLDTEVPGEPESVRYAADYLHQKGMRLGWIPWFGAGEKANGNRLGFDFSLIQPNHYFEENTTIKRVGETADLANANGAGVEMEFDQRALEAPRYRQALYNYLITGVKKQFMKDSIIAYYQDVYAIYDFYHSKSPAAQQMYQDIYKFAKGEFEAPTGGFAGVVKDIEGNPLAGATITDESGQSVTTDANGQFQLTGLFATPNQFVVEKSGVGRREVTVDIAADQTIYRDVVLQSVTGGEVDKTYTLADFEGGMIYGTNNGNYTKRSMETDPTYVREGQQSLKLDFKAYKESWVGAYIDSDFPDFWKEPPEETYPAYTLKDWSTYDSVSMAVYNPSAKPQELKVIYMPEYNWGSSLSKYIMVPSGQWTNIEQSIVELEQANKNTKNMIRVALVRDQKAEDATFYIDDFKLIKYKDLKLAQDYTVTLPSIATVDVGATVSPVVINRAEKDNEGKPVTVPAVFSSSNPDVIKVTSDGKLKALQPGKAVIRAHVGNIEAESKAVEVSPWKFNQITGGNSMIAIDQEKTLRLSSSFENGYLIPTDQAVYKWEIKGDAVQFQNQTQNMLKIKGVKDGKATVKVTMTYNGKSQSFEQKVQVGNPKPVDLTPLKDAITAAEKLVQQADDKYQTAKKTLSEAIEAAKSVLATAGISQEEVQQMTEKLNEAIRVFKEATKGQNPGGSNPGSDTGGFTGTPSNPSVPITPPVSGNVILDQKALSTAKDGKVTVSFKDEQTGVQIPYSLLDQMKDLILTVNGKGISLEIKGSELVGISQQKGLTAGDQLIVDLRKQTAGQESNLQSNLQRFGSYIVNSAYTATLQAIVKGTAITISQIGSPVVLTISADSAGYDNITNVYTLDSSENPVYVKAKKDGMKYRVESKQLGTMFIAQYKHSFSDVPSSHWAANEISFLSAKQIVQGVSQDAFKPNQAVTRAEFASLLARVFEPESKGGETSFSDIKADAWYAEAVSALIQAGIINGKTEATFAPNDVIQREEMIAMVMRAVHQSGYAGQGTTPFTSYSDQAAISDWAVSDVKAATEHGLIKGGGDGSFQPSRAVSRAESVAVIVRLTQVIPF</sequence>
<name>A0A9X2B8G5_9BACL</name>
<keyword evidence="3" id="KW-0732">Signal</keyword>
<dbReference type="Gene3D" id="2.60.120.430">
    <property type="entry name" value="Galactose-binding lectin"/>
    <property type="match status" value="1"/>
</dbReference>
<feature type="compositionally biased region" description="Gly residues" evidence="2">
    <location>
        <begin position="896"/>
        <end position="910"/>
    </location>
</feature>